<evidence type="ECO:0000256" key="1">
    <source>
        <dbReference type="SAM" id="MobiDB-lite"/>
    </source>
</evidence>
<name>A0A8K0JG19_9HYPO</name>
<comment type="caution">
    <text evidence="3">The sequence shown here is derived from an EMBL/GenBank/DDBJ whole genome shotgun (WGS) entry which is preliminary data.</text>
</comment>
<reference evidence="3" key="1">
    <citation type="journal article" date="2020" name="bioRxiv">
        <title>Whole genome comparisons of ergot fungi reveals the divergence and evolution of species within the genus Claviceps are the result of varying mechanisms driving genome evolution and host range expansion.</title>
        <authorList>
            <person name="Wyka S.A."/>
            <person name="Mondo S.J."/>
            <person name="Liu M."/>
            <person name="Dettman J."/>
            <person name="Nalam V."/>
            <person name="Broders K.D."/>
        </authorList>
    </citation>
    <scope>NUCLEOTIDE SEQUENCE</scope>
    <source>
        <strain evidence="3">CCC 489</strain>
    </source>
</reference>
<accession>A0A8K0JG19</accession>
<gene>
    <name evidence="3" type="ORF">E4U42_000590</name>
</gene>
<evidence type="ECO:0000259" key="2">
    <source>
        <dbReference type="Pfam" id="PF00294"/>
    </source>
</evidence>
<evidence type="ECO:0000313" key="3">
    <source>
        <dbReference type="EMBL" id="KAG5928457.1"/>
    </source>
</evidence>
<dbReference type="EMBL" id="SRPY01000115">
    <property type="protein sequence ID" value="KAG5928457.1"/>
    <property type="molecule type" value="Genomic_DNA"/>
</dbReference>
<proteinExistence type="predicted"/>
<dbReference type="InterPro" id="IPR011611">
    <property type="entry name" value="PfkB_dom"/>
</dbReference>
<organism evidence="3 4">
    <name type="scientific">Claviceps africana</name>
    <dbReference type="NCBI Taxonomy" id="83212"/>
    <lineage>
        <taxon>Eukaryota</taxon>
        <taxon>Fungi</taxon>
        <taxon>Dikarya</taxon>
        <taxon>Ascomycota</taxon>
        <taxon>Pezizomycotina</taxon>
        <taxon>Sordariomycetes</taxon>
        <taxon>Hypocreomycetidae</taxon>
        <taxon>Hypocreales</taxon>
        <taxon>Clavicipitaceae</taxon>
        <taxon>Claviceps</taxon>
    </lineage>
</organism>
<feature type="domain" description="Carbohydrate kinase PfkB" evidence="2">
    <location>
        <begin position="341"/>
        <end position="388"/>
    </location>
</feature>
<dbReference type="SUPFAM" id="SSF53613">
    <property type="entry name" value="Ribokinase-like"/>
    <property type="match status" value="1"/>
</dbReference>
<dbReference type="PANTHER" id="PTHR47098">
    <property type="entry name" value="PROTEIN MAK32"/>
    <property type="match status" value="1"/>
</dbReference>
<dbReference type="Pfam" id="PF00294">
    <property type="entry name" value="PfkB"/>
    <property type="match status" value="1"/>
</dbReference>
<sequence length="416" mass="45289">MPSLGDHGNKDEVAAKAHGNGADEPEMDFVTLGMVIIDDIEYAPPTPSVSDVLGGAGTYATLGARLLSPPPLSRSIGWVVDKGSDFPNHISVTIDSWRTAAVIREDRGRLTTRGWNCYAGPTGRRLFRYQTPKRRLTADDLTPDLLRSKSFHLICSATRCQELIMEITSRRKDAMPRDRIHVQPLFIWEPVPDLCVPDELSNCLDALRLVDVCSPNHAELAGFMGDDDDDVDPETGEVSTRSVERACDKILAGMPLHSYALVIRAGEKGCYIARNGGRKRGGNFGNPTEKREAYIPGGLQPGSDMEARFAGVPQDDDGAAAREESKSDPGIRRWVPAYHQDKLKVVDVTGGGNAFLGGLSVGLARGKKLEDAVAWGSIAASFAIEQVGMPHLQNDVDGVETWNGEQVSKRLERFKV</sequence>
<evidence type="ECO:0000313" key="4">
    <source>
        <dbReference type="Proteomes" id="UP000811619"/>
    </source>
</evidence>
<dbReference type="OrthoDB" id="497927at2759"/>
<dbReference type="AlphaFoldDB" id="A0A8K0JG19"/>
<feature type="region of interest" description="Disordered" evidence="1">
    <location>
        <begin position="1"/>
        <end position="22"/>
    </location>
</feature>
<dbReference type="InterPro" id="IPR029056">
    <property type="entry name" value="Ribokinase-like"/>
</dbReference>
<keyword evidence="4" id="KW-1185">Reference proteome</keyword>
<dbReference type="Proteomes" id="UP000811619">
    <property type="component" value="Unassembled WGS sequence"/>
</dbReference>
<protein>
    <recommendedName>
        <fullName evidence="2">Carbohydrate kinase PfkB domain-containing protein</fullName>
    </recommendedName>
</protein>
<dbReference type="PANTHER" id="PTHR47098:SF2">
    <property type="entry name" value="PROTEIN MAK32"/>
    <property type="match status" value="1"/>
</dbReference>
<dbReference type="Gene3D" id="3.40.1190.20">
    <property type="match status" value="2"/>
</dbReference>